<evidence type="ECO:0000313" key="2">
    <source>
        <dbReference type="Proteomes" id="UP000619265"/>
    </source>
</evidence>
<sequence length="180" mass="20362">MSASSISSQLSAIETLTGNNYVRWKRDVEIALGLLGLDFVLEDQPSKPTDKSIAEYVAEYQEWDRANRLCLKIIKHSISDSIMGAIPDNDNAKQFLGAIGQRFVESDKAEIGDLMDRLMSMKYDGSSRVMEYIMKMIHISSKLEALKIPIVEPFLVYHVLNSLPSQFNQLKVAYNAQRDK</sequence>
<dbReference type="Pfam" id="PF14223">
    <property type="entry name" value="Retrotran_gag_2"/>
    <property type="match status" value="1"/>
</dbReference>
<name>A0A833SK68_JUGRE</name>
<dbReference type="PANTHER" id="PTHR35317:SF32">
    <property type="entry name" value="DUF4219 DOMAIN-CONTAINING PROTEIN"/>
    <property type="match status" value="1"/>
</dbReference>
<proteinExistence type="predicted"/>
<dbReference type="EMBL" id="LIHL02000016">
    <property type="protein sequence ID" value="KAF5443251.1"/>
    <property type="molecule type" value="Genomic_DNA"/>
</dbReference>
<reference evidence="1" key="2">
    <citation type="submission" date="2020-03" db="EMBL/GenBank/DDBJ databases">
        <title>Walnut 2.0.</title>
        <authorList>
            <person name="Marrano A."/>
            <person name="Britton M."/>
            <person name="Zimin A.V."/>
            <person name="Zaini P.A."/>
            <person name="Workman R."/>
            <person name="Puiu D."/>
            <person name="Bianco L."/>
            <person name="Allen B.J."/>
            <person name="Troggio M."/>
            <person name="Leslie C.A."/>
            <person name="Timp W."/>
            <person name="Dendekar A."/>
            <person name="Salzberg S.L."/>
            <person name="Neale D.B."/>
        </authorList>
    </citation>
    <scope>NUCLEOTIDE SEQUENCE</scope>
    <source>
        <tissue evidence="1">Leaves</tissue>
    </source>
</reference>
<protein>
    <submittedName>
        <fullName evidence="1">Uncharacterized protein</fullName>
    </submittedName>
</protein>
<reference evidence="1" key="1">
    <citation type="submission" date="2015-10" db="EMBL/GenBank/DDBJ databases">
        <authorList>
            <person name="Martinez-Garcia P.J."/>
            <person name="Crepeau M.W."/>
            <person name="Puiu D."/>
            <person name="Gonzalez-Ibeas D."/>
            <person name="Whalen J."/>
            <person name="Stevens K."/>
            <person name="Paul R."/>
            <person name="Butterfield T."/>
            <person name="Britton M."/>
            <person name="Reagan R."/>
            <person name="Chakraborty S."/>
            <person name="Walawage S.L."/>
            <person name="Vasquez-Gross H.A."/>
            <person name="Cardeno C."/>
            <person name="Famula R."/>
            <person name="Pratt K."/>
            <person name="Kuruganti S."/>
            <person name="Aradhya M.K."/>
            <person name="Leslie C.A."/>
            <person name="Dandekar A.M."/>
            <person name="Salzberg S.L."/>
            <person name="Wegrzyn J.L."/>
            <person name="Langley C.H."/>
            <person name="Neale D.B."/>
        </authorList>
    </citation>
    <scope>NUCLEOTIDE SEQUENCE</scope>
    <source>
        <tissue evidence="1">Leaves</tissue>
    </source>
</reference>
<dbReference type="Gramene" id="Jr16_11040_p1">
    <property type="protein sequence ID" value="cds.Jr16_11040_p1"/>
    <property type="gene ID" value="Jr16_11040"/>
</dbReference>
<dbReference type="AlphaFoldDB" id="A0A833SK68"/>
<gene>
    <name evidence="1" type="ORF">F2P56_035823</name>
</gene>
<accession>A0A833SK68</accession>
<dbReference type="PANTHER" id="PTHR35317">
    <property type="entry name" value="OS04G0629600 PROTEIN"/>
    <property type="match status" value="1"/>
</dbReference>
<organism evidence="1 2">
    <name type="scientific">Juglans regia</name>
    <name type="common">English walnut</name>
    <dbReference type="NCBI Taxonomy" id="51240"/>
    <lineage>
        <taxon>Eukaryota</taxon>
        <taxon>Viridiplantae</taxon>
        <taxon>Streptophyta</taxon>
        <taxon>Embryophyta</taxon>
        <taxon>Tracheophyta</taxon>
        <taxon>Spermatophyta</taxon>
        <taxon>Magnoliopsida</taxon>
        <taxon>eudicotyledons</taxon>
        <taxon>Gunneridae</taxon>
        <taxon>Pentapetalae</taxon>
        <taxon>rosids</taxon>
        <taxon>fabids</taxon>
        <taxon>Fagales</taxon>
        <taxon>Juglandaceae</taxon>
        <taxon>Juglans</taxon>
    </lineage>
</organism>
<comment type="caution">
    <text evidence="1">The sequence shown here is derived from an EMBL/GenBank/DDBJ whole genome shotgun (WGS) entry which is preliminary data.</text>
</comment>
<evidence type="ECO:0000313" key="1">
    <source>
        <dbReference type="EMBL" id="KAF5443251.1"/>
    </source>
</evidence>
<dbReference type="Proteomes" id="UP000619265">
    <property type="component" value="Unassembled WGS sequence"/>
</dbReference>